<dbReference type="Pfam" id="PF08447">
    <property type="entry name" value="PAS_3"/>
    <property type="match status" value="1"/>
</dbReference>
<dbReference type="GO" id="GO:0000155">
    <property type="term" value="F:phosphorelay sensor kinase activity"/>
    <property type="evidence" value="ECO:0007669"/>
    <property type="project" value="InterPro"/>
</dbReference>
<dbReference type="FunFam" id="3.30.450.20:FF:000099">
    <property type="entry name" value="Sensory box sensor histidine kinase"/>
    <property type="match status" value="1"/>
</dbReference>
<evidence type="ECO:0000256" key="6">
    <source>
        <dbReference type="SAM" id="Coils"/>
    </source>
</evidence>
<keyword evidence="7" id="KW-0472">Membrane</keyword>
<evidence type="ECO:0000256" key="1">
    <source>
        <dbReference type="ARBA" id="ARBA00000085"/>
    </source>
</evidence>
<evidence type="ECO:0000259" key="8">
    <source>
        <dbReference type="PROSITE" id="PS50109"/>
    </source>
</evidence>
<evidence type="ECO:0000256" key="7">
    <source>
        <dbReference type="SAM" id="Phobius"/>
    </source>
</evidence>
<feature type="domain" description="PAS" evidence="9">
    <location>
        <begin position="361"/>
        <end position="432"/>
    </location>
</feature>
<dbReference type="AlphaFoldDB" id="A0A8E6EX08"/>
<evidence type="ECO:0000256" key="2">
    <source>
        <dbReference type="ARBA" id="ARBA00012438"/>
    </source>
</evidence>
<keyword evidence="6" id="KW-0175">Coiled coil</keyword>
<dbReference type="Pfam" id="PF00512">
    <property type="entry name" value="HisKA"/>
    <property type="match status" value="1"/>
</dbReference>
<dbReference type="InterPro" id="IPR007891">
    <property type="entry name" value="CHASE3"/>
</dbReference>
<evidence type="ECO:0000313" key="11">
    <source>
        <dbReference type="EMBL" id="QVL34570.1"/>
    </source>
</evidence>
<dbReference type="RefSeq" id="WP_213499683.1">
    <property type="nucleotide sequence ID" value="NZ_CP074694.1"/>
</dbReference>
<evidence type="ECO:0000259" key="10">
    <source>
        <dbReference type="PROSITE" id="PS50113"/>
    </source>
</evidence>
<dbReference type="PROSITE" id="PS50109">
    <property type="entry name" value="HIS_KIN"/>
    <property type="match status" value="1"/>
</dbReference>
<dbReference type="PRINTS" id="PR00344">
    <property type="entry name" value="BCTRLSENSOR"/>
</dbReference>
<dbReference type="PROSITE" id="PS50112">
    <property type="entry name" value="PAS"/>
    <property type="match status" value="2"/>
</dbReference>
<organism evidence="11 12">
    <name type="scientific">Telmatocola sphagniphila</name>
    <dbReference type="NCBI Taxonomy" id="1123043"/>
    <lineage>
        <taxon>Bacteria</taxon>
        <taxon>Pseudomonadati</taxon>
        <taxon>Planctomycetota</taxon>
        <taxon>Planctomycetia</taxon>
        <taxon>Gemmatales</taxon>
        <taxon>Gemmataceae</taxon>
    </lineage>
</organism>
<dbReference type="FunFam" id="3.30.565.10:FF:000006">
    <property type="entry name" value="Sensor histidine kinase WalK"/>
    <property type="match status" value="1"/>
</dbReference>
<gene>
    <name evidence="11" type="ORF">KIH39_11880</name>
</gene>
<dbReference type="SMART" id="SM00091">
    <property type="entry name" value="PAS"/>
    <property type="match status" value="3"/>
</dbReference>
<protein>
    <recommendedName>
        <fullName evidence="2">histidine kinase</fullName>
        <ecNumber evidence="2">2.7.13.3</ecNumber>
    </recommendedName>
</protein>
<reference evidence="11" key="1">
    <citation type="submission" date="2021-05" db="EMBL/GenBank/DDBJ databases">
        <title>Complete genome sequence of the cellulolytic planctomycete Telmatocola sphagniphila SP2T and characterization of the first cellulase from planctomycetes.</title>
        <authorList>
            <person name="Rakitin A.L."/>
            <person name="Beletsky A.V."/>
            <person name="Naumoff D.G."/>
            <person name="Kulichevskaya I.S."/>
            <person name="Mardanov A.V."/>
            <person name="Ravin N.V."/>
            <person name="Dedysh S.N."/>
        </authorList>
    </citation>
    <scope>NUCLEOTIDE SEQUENCE</scope>
    <source>
        <strain evidence="11">SP2T</strain>
    </source>
</reference>
<keyword evidence="7" id="KW-0812">Transmembrane</keyword>
<dbReference type="InterPro" id="IPR013656">
    <property type="entry name" value="PAS_4"/>
</dbReference>
<dbReference type="Gene3D" id="1.10.287.130">
    <property type="match status" value="1"/>
</dbReference>
<dbReference type="PANTHER" id="PTHR43304:SF1">
    <property type="entry name" value="PAC DOMAIN-CONTAINING PROTEIN"/>
    <property type="match status" value="1"/>
</dbReference>
<keyword evidence="7" id="KW-1133">Transmembrane helix</keyword>
<dbReference type="PANTHER" id="PTHR43304">
    <property type="entry name" value="PHYTOCHROME-LIKE PROTEIN CPH1"/>
    <property type="match status" value="1"/>
</dbReference>
<dbReference type="SUPFAM" id="SSF55874">
    <property type="entry name" value="ATPase domain of HSP90 chaperone/DNA topoisomerase II/histidine kinase"/>
    <property type="match status" value="1"/>
</dbReference>
<dbReference type="InterPro" id="IPR004358">
    <property type="entry name" value="Sig_transdc_His_kin-like_C"/>
</dbReference>
<dbReference type="InterPro" id="IPR035965">
    <property type="entry name" value="PAS-like_dom_sf"/>
</dbReference>
<evidence type="ECO:0000256" key="5">
    <source>
        <dbReference type="ARBA" id="ARBA00022777"/>
    </source>
</evidence>
<dbReference type="Pfam" id="PF05227">
    <property type="entry name" value="CHASE3"/>
    <property type="match status" value="1"/>
</dbReference>
<dbReference type="InterPro" id="IPR003661">
    <property type="entry name" value="HisK_dim/P_dom"/>
</dbReference>
<feature type="domain" description="PAC" evidence="10">
    <location>
        <begin position="561"/>
        <end position="614"/>
    </location>
</feature>
<dbReference type="EMBL" id="CP074694">
    <property type="protein sequence ID" value="QVL34570.1"/>
    <property type="molecule type" value="Genomic_DNA"/>
</dbReference>
<dbReference type="InterPro" id="IPR005467">
    <property type="entry name" value="His_kinase_dom"/>
</dbReference>
<dbReference type="Proteomes" id="UP000676194">
    <property type="component" value="Chromosome"/>
</dbReference>
<dbReference type="InterPro" id="IPR052162">
    <property type="entry name" value="Sensor_kinase/Photoreceptor"/>
</dbReference>
<feature type="transmembrane region" description="Helical" evidence="7">
    <location>
        <begin position="178"/>
        <end position="203"/>
    </location>
</feature>
<feature type="domain" description="Histidine kinase" evidence="8">
    <location>
        <begin position="664"/>
        <end position="890"/>
    </location>
</feature>
<comment type="catalytic activity">
    <reaction evidence="1">
        <text>ATP + protein L-histidine = ADP + protein N-phospho-L-histidine.</text>
        <dbReference type="EC" id="2.7.13.3"/>
    </reaction>
</comment>
<name>A0A8E6EX08_9BACT</name>
<dbReference type="InterPro" id="IPR036097">
    <property type="entry name" value="HisK_dim/P_sf"/>
</dbReference>
<dbReference type="InterPro" id="IPR003594">
    <property type="entry name" value="HATPase_dom"/>
</dbReference>
<dbReference type="SUPFAM" id="SSF47384">
    <property type="entry name" value="Homodimeric domain of signal transducing histidine kinase"/>
    <property type="match status" value="1"/>
</dbReference>
<evidence type="ECO:0000256" key="4">
    <source>
        <dbReference type="ARBA" id="ARBA00022679"/>
    </source>
</evidence>
<dbReference type="CDD" id="cd19410">
    <property type="entry name" value="HK9-like_sensor"/>
    <property type="match status" value="1"/>
</dbReference>
<feature type="domain" description="PAS" evidence="9">
    <location>
        <begin position="487"/>
        <end position="557"/>
    </location>
</feature>
<feature type="domain" description="PAC" evidence="10">
    <location>
        <begin position="432"/>
        <end position="486"/>
    </location>
</feature>
<dbReference type="Pfam" id="PF08448">
    <property type="entry name" value="PAS_4"/>
    <property type="match status" value="2"/>
</dbReference>
<dbReference type="SUPFAM" id="SSF55785">
    <property type="entry name" value="PYP-like sensor domain (PAS domain)"/>
    <property type="match status" value="3"/>
</dbReference>
<dbReference type="Gene3D" id="3.30.450.20">
    <property type="entry name" value="PAS domain"/>
    <property type="match status" value="3"/>
</dbReference>
<keyword evidence="5" id="KW-0418">Kinase</keyword>
<sequence>MGNSSKKMLVVWLLAFVAVILNFLASRSNMQTLREHDQLVAHTRDVQKELVDVLSLVKDAESSQRGYQITEQDRYLESFERAAKMLELELTVLKNLTQDNPEQVERANQLGELIQDKLNLLRKTIAVRKASGEVEAEKVIKSGSGFSLMNDVQKQISAMDRVEEDLYQQRINTAENSYLVAAITNIVGGFLILFLVGGAYRLVHSELKHRKTVERKLRETNQHLDSSRQDMAETLAQLDAFLQNAPVGISFFDPNLRYVRANHQIAEMNRLPLAAHWGKTPRELRSDFPEEILQDFKHSLATGERIPDRILHIEQEVSGKKRVWRLSIFPVRDNLQKKIGLGVIALDITEQLHTEQQIRDSEAFFRSVLENSPDCIKILDREGRIQEMNSPGRKLMQIDDFEQIKGRQWESMWTPEQQQDVKKAFDLATSGSIGRFSGSRPTMKGTPKYWDVQIAPIPGPDGTPFRYVCVSRDVTEHRKIEVELRESLERFRLLTEAIPQMVWATDASGQVTYYNRRWIDHTGVTVELARNLGWRELVHPEDLQGMHDAWEKARQANSDHYVNEFRLRGKSDPNYRWMLTNAVALRETTGEISQWVGTMTDIHEQKLQSEVLERLVELRTSELLKLNRSLQEEVEERSRAEEREKNQARELRRSNEELEKFAYVASHDLQEPLRKIQAFGNRLTQKYQSTLGEEGQNYIERMLDSSARMRRLIDDLLAFSRVTTKPGNFEMVDLNLLVQEVLSDLEGRLLQTGGQVIVGKLPKIQADALQMRQLFQNLIGNALKFHKVGVPPEVNIASQLIGTNSADNNDSVKPACYRVDISDNGIGFDEKYLDRIFEVFQRLHGRDEYEGTGVGLAICRKIVERHRGSISAKSQPGQGATFEVTIPSVQI</sequence>
<accession>A0A8E6EX08</accession>
<dbReference type="InterPro" id="IPR000014">
    <property type="entry name" value="PAS"/>
</dbReference>
<dbReference type="SMART" id="SM00387">
    <property type="entry name" value="HATPase_c"/>
    <property type="match status" value="1"/>
</dbReference>
<dbReference type="SMART" id="SM00388">
    <property type="entry name" value="HisKA"/>
    <property type="match status" value="1"/>
</dbReference>
<dbReference type="KEGG" id="tsph:KIH39_11880"/>
<dbReference type="NCBIfam" id="TIGR00229">
    <property type="entry name" value="sensory_box"/>
    <property type="match status" value="3"/>
</dbReference>
<dbReference type="EC" id="2.7.13.3" evidence="2"/>
<dbReference type="InterPro" id="IPR001610">
    <property type="entry name" value="PAC"/>
</dbReference>
<dbReference type="CDD" id="cd00082">
    <property type="entry name" value="HisKA"/>
    <property type="match status" value="1"/>
</dbReference>
<evidence type="ECO:0000256" key="3">
    <source>
        <dbReference type="ARBA" id="ARBA00022553"/>
    </source>
</evidence>
<keyword evidence="4" id="KW-0808">Transferase</keyword>
<feature type="coiled-coil region" evidence="6">
    <location>
        <begin position="623"/>
        <end position="661"/>
    </location>
</feature>
<dbReference type="PROSITE" id="PS50113">
    <property type="entry name" value="PAC"/>
    <property type="match status" value="2"/>
</dbReference>
<dbReference type="Pfam" id="PF02518">
    <property type="entry name" value="HATPase_c"/>
    <property type="match status" value="1"/>
</dbReference>
<dbReference type="InterPro" id="IPR000700">
    <property type="entry name" value="PAS-assoc_C"/>
</dbReference>
<dbReference type="InterPro" id="IPR013655">
    <property type="entry name" value="PAS_fold_3"/>
</dbReference>
<dbReference type="SMART" id="SM00086">
    <property type="entry name" value="PAC"/>
    <property type="match status" value="3"/>
</dbReference>
<dbReference type="InterPro" id="IPR036890">
    <property type="entry name" value="HATPase_C_sf"/>
</dbReference>
<keyword evidence="12" id="KW-1185">Reference proteome</keyword>
<dbReference type="CDD" id="cd00130">
    <property type="entry name" value="PAS"/>
    <property type="match status" value="2"/>
</dbReference>
<proteinExistence type="predicted"/>
<keyword evidence="3" id="KW-0597">Phosphoprotein</keyword>
<evidence type="ECO:0000313" key="12">
    <source>
        <dbReference type="Proteomes" id="UP000676194"/>
    </source>
</evidence>
<evidence type="ECO:0000259" key="9">
    <source>
        <dbReference type="PROSITE" id="PS50112"/>
    </source>
</evidence>
<dbReference type="Gene3D" id="3.30.565.10">
    <property type="entry name" value="Histidine kinase-like ATPase, C-terminal domain"/>
    <property type="match status" value="1"/>
</dbReference>